<organism evidence="1 2">
    <name type="scientific">Branchiostoma lanceolatum</name>
    <name type="common">Common lancelet</name>
    <name type="synonym">Amphioxus lanceolatum</name>
    <dbReference type="NCBI Taxonomy" id="7740"/>
    <lineage>
        <taxon>Eukaryota</taxon>
        <taxon>Metazoa</taxon>
        <taxon>Chordata</taxon>
        <taxon>Cephalochordata</taxon>
        <taxon>Leptocardii</taxon>
        <taxon>Amphioxiformes</taxon>
        <taxon>Branchiostomatidae</taxon>
        <taxon>Branchiostoma</taxon>
    </lineage>
</organism>
<evidence type="ECO:0000313" key="2">
    <source>
        <dbReference type="Proteomes" id="UP000838412"/>
    </source>
</evidence>
<accession>A0A8J9W8X5</accession>
<sequence>MASTGDEERQPLFTIVDNLIAVKDEIQHVNRPPVTRKYTMEERVAFAKRINALLRQGTEEIVKKRKRQGHGNGGRRAPEYIRVHMEVLVTLKVAAKVPMERYTAVNIERRRAFLEWRSHVNPEDIYFADETGFNFQTDRRNQGRAPEGHVLPQVAFHNSWAKMVGPGNRGL</sequence>
<keyword evidence="2" id="KW-1185">Reference proteome</keyword>
<name>A0A8J9W8X5_BRALA</name>
<reference evidence="1" key="1">
    <citation type="submission" date="2022-01" db="EMBL/GenBank/DDBJ databases">
        <authorList>
            <person name="Braso-Vives M."/>
        </authorList>
    </citation>
    <scope>NUCLEOTIDE SEQUENCE</scope>
</reference>
<dbReference type="Proteomes" id="UP000838412">
    <property type="component" value="Chromosome 11"/>
</dbReference>
<gene>
    <name evidence="1" type="primary">Hypp6152</name>
    <name evidence="1" type="ORF">BLAG_LOCUS4693</name>
</gene>
<evidence type="ECO:0000313" key="1">
    <source>
        <dbReference type="EMBL" id="CAH1240878.1"/>
    </source>
</evidence>
<protein>
    <submittedName>
        <fullName evidence="1">Hypp6152 protein</fullName>
    </submittedName>
</protein>
<dbReference type="AlphaFoldDB" id="A0A8J9W8X5"/>
<dbReference type="OrthoDB" id="5982928at2759"/>
<dbReference type="EMBL" id="OV696696">
    <property type="protein sequence ID" value="CAH1240878.1"/>
    <property type="molecule type" value="Genomic_DNA"/>
</dbReference>
<proteinExistence type="predicted"/>